<gene>
    <name evidence="4" type="ORF">KFE25_001408</name>
</gene>
<proteinExistence type="inferred from homology"/>
<dbReference type="OrthoDB" id="1274115at2759"/>
<name>A0A8J5XF72_DIALT</name>
<dbReference type="OMA" id="KTEYNDW"/>
<dbReference type="GO" id="GO:0016491">
    <property type="term" value="F:oxidoreductase activity"/>
    <property type="evidence" value="ECO:0007669"/>
    <property type="project" value="UniProtKB-KW"/>
</dbReference>
<evidence type="ECO:0000313" key="5">
    <source>
        <dbReference type="Proteomes" id="UP000751190"/>
    </source>
</evidence>
<sequence length="377" mass="37929">MASVRARARLVAAVLTAAAARGTSSPRRVFVGGAAAGAALGGTALAVGKRAIDGPPPFNPPRGSLAGATILVTGASAGLGKETAVRLAAAGATVVLGARSRARGDAALAEVRARSGAADASVLELDLADLRSVRAAAAAFARRFGRLDVLVNNAGVMAIPTLQLTADGFEKQLGINHLGHFALTALLLPELLASAAPGGARVVTVASAAHLLAPASAVRAPLAVPATGEYDPWRAYARSKLANVLFAAELERRSVSASAPLTSLALHPGVVRTDLGRYLLGAAADGTGEAMPATPGAARALGLRALELLTRSVERGASTQVWLAAGAQGARGGGYYEDMHEGVRSVAAESAELAAELWAESERLTGVSFASLGPRTL</sequence>
<keyword evidence="5" id="KW-1185">Reference proteome</keyword>
<evidence type="ECO:0008006" key="6">
    <source>
        <dbReference type="Google" id="ProtNLM"/>
    </source>
</evidence>
<dbReference type="InterPro" id="IPR002347">
    <property type="entry name" value="SDR_fam"/>
</dbReference>
<dbReference type="SUPFAM" id="SSF51735">
    <property type="entry name" value="NAD(P)-binding Rossmann-fold domains"/>
    <property type="match status" value="1"/>
</dbReference>
<protein>
    <recommendedName>
        <fullName evidence="6">Protochlorophyllide reductase</fullName>
    </recommendedName>
</protein>
<comment type="caution">
    <text evidence="4">The sequence shown here is derived from an EMBL/GenBank/DDBJ whole genome shotgun (WGS) entry which is preliminary data.</text>
</comment>
<accession>A0A8J5XF72</accession>
<dbReference type="EMBL" id="JAGTXO010000024">
    <property type="protein sequence ID" value="KAG8461790.1"/>
    <property type="molecule type" value="Genomic_DNA"/>
</dbReference>
<organism evidence="4 5">
    <name type="scientific">Diacronema lutheri</name>
    <name type="common">Unicellular marine alga</name>
    <name type="synonym">Monochrysis lutheri</name>
    <dbReference type="NCBI Taxonomy" id="2081491"/>
    <lineage>
        <taxon>Eukaryota</taxon>
        <taxon>Haptista</taxon>
        <taxon>Haptophyta</taxon>
        <taxon>Pavlovophyceae</taxon>
        <taxon>Pavlovales</taxon>
        <taxon>Pavlovaceae</taxon>
        <taxon>Diacronema</taxon>
    </lineage>
</organism>
<dbReference type="PRINTS" id="PR00080">
    <property type="entry name" value="SDRFAMILY"/>
</dbReference>
<dbReference type="AlphaFoldDB" id="A0A8J5XF72"/>
<keyword evidence="2" id="KW-0560">Oxidoreductase</keyword>
<dbReference type="Pfam" id="PF00106">
    <property type="entry name" value="adh_short"/>
    <property type="match status" value="1"/>
</dbReference>
<dbReference type="PANTHER" id="PTHR24320:SF148">
    <property type="entry name" value="NAD(P)-BINDING ROSSMANN-FOLD SUPERFAMILY PROTEIN"/>
    <property type="match status" value="1"/>
</dbReference>
<dbReference type="PANTHER" id="PTHR24320">
    <property type="entry name" value="RETINOL DEHYDROGENASE"/>
    <property type="match status" value="1"/>
</dbReference>
<evidence type="ECO:0000256" key="2">
    <source>
        <dbReference type="ARBA" id="ARBA00023002"/>
    </source>
</evidence>
<dbReference type="InterPro" id="IPR036291">
    <property type="entry name" value="NAD(P)-bd_dom_sf"/>
</dbReference>
<dbReference type="PRINTS" id="PR00081">
    <property type="entry name" value="GDHRDH"/>
</dbReference>
<reference evidence="4" key="1">
    <citation type="submission" date="2021-05" db="EMBL/GenBank/DDBJ databases">
        <title>The genome of the haptophyte Pavlova lutheri (Diacronema luteri, Pavlovales) - a model for lipid biosynthesis in eukaryotic algae.</title>
        <authorList>
            <person name="Hulatt C.J."/>
            <person name="Posewitz M.C."/>
        </authorList>
    </citation>
    <scope>NUCLEOTIDE SEQUENCE</scope>
    <source>
        <strain evidence="4">NIVA-4/92</strain>
    </source>
</reference>
<evidence type="ECO:0000313" key="4">
    <source>
        <dbReference type="EMBL" id="KAG8461790.1"/>
    </source>
</evidence>
<comment type="similarity">
    <text evidence="1 3">Belongs to the short-chain dehydrogenases/reductases (SDR) family.</text>
</comment>
<evidence type="ECO:0000256" key="1">
    <source>
        <dbReference type="ARBA" id="ARBA00006484"/>
    </source>
</evidence>
<evidence type="ECO:0000256" key="3">
    <source>
        <dbReference type="RuleBase" id="RU000363"/>
    </source>
</evidence>
<dbReference type="Gene3D" id="3.40.50.720">
    <property type="entry name" value="NAD(P)-binding Rossmann-like Domain"/>
    <property type="match status" value="1"/>
</dbReference>
<dbReference type="Proteomes" id="UP000751190">
    <property type="component" value="Unassembled WGS sequence"/>
</dbReference>